<protein>
    <submittedName>
        <fullName evidence="1">Related to MRPL35 - mitochondrial ribosomal protein, large subunit</fullName>
    </submittedName>
</protein>
<keyword evidence="2" id="KW-1185">Reference proteome</keyword>
<dbReference type="Gene3D" id="1.20.58.1180">
    <property type="match status" value="1"/>
</dbReference>
<dbReference type="GO" id="GO:0005840">
    <property type="term" value="C:ribosome"/>
    <property type="evidence" value="ECO:0007669"/>
    <property type="project" value="UniProtKB-KW"/>
</dbReference>
<dbReference type="PANTHER" id="PTHR11362">
    <property type="entry name" value="PHOSPHATIDYLETHANOLAMINE-BINDING PROTEIN"/>
    <property type="match status" value="1"/>
</dbReference>
<keyword evidence="1" id="KW-0689">Ribosomal protein</keyword>
<evidence type="ECO:0000313" key="2">
    <source>
        <dbReference type="Proteomes" id="UP000324022"/>
    </source>
</evidence>
<dbReference type="InterPro" id="IPR036610">
    <property type="entry name" value="PEBP-like_sf"/>
</dbReference>
<proteinExistence type="predicted"/>
<dbReference type="OrthoDB" id="2153661at2759"/>
<dbReference type="PANTHER" id="PTHR11362:SF82">
    <property type="entry name" value="PHOSPHATIDYLETHANOLAMINE-BINDING PROTEIN 4"/>
    <property type="match status" value="1"/>
</dbReference>
<dbReference type="InterPro" id="IPR008914">
    <property type="entry name" value="PEBP"/>
</dbReference>
<evidence type="ECO:0000313" key="1">
    <source>
        <dbReference type="EMBL" id="SPO26540.1"/>
    </source>
</evidence>
<dbReference type="AlphaFoldDB" id="A0A5C3E8U6"/>
<dbReference type="EMBL" id="OOIN01000014">
    <property type="protein sequence ID" value="SPO26540.1"/>
    <property type="molecule type" value="Genomic_DNA"/>
</dbReference>
<dbReference type="Gene3D" id="3.90.280.10">
    <property type="entry name" value="PEBP-like"/>
    <property type="match status" value="1"/>
</dbReference>
<dbReference type="Proteomes" id="UP000324022">
    <property type="component" value="Unassembled WGS sequence"/>
</dbReference>
<dbReference type="Pfam" id="PF01161">
    <property type="entry name" value="PBP"/>
    <property type="match status" value="1"/>
</dbReference>
<dbReference type="InterPro" id="IPR035810">
    <property type="entry name" value="PEBP_euk"/>
</dbReference>
<gene>
    <name evidence="1" type="ORF">UTRI_04129</name>
</gene>
<name>A0A5C3E8U6_9BASI</name>
<keyword evidence="1" id="KW-0687">Ribonucleoprotein</keyword>
<dbReference type="SUPFAM" id="SSF49777">
    <property type="entry name" value="PEBP-like"/>
    <property type="match status" value="1"/>
</dbReference>
<organism evidence="1 2">
    <name type="scientific">Ustilago trichophora</name>
    <dbReference type="NCBI Taxonomy" id="86804"/>
    <lineage>
        <taxon>Eukaryota</taxon>
        <taxon>Fungi</taxon>
        <taxon>Dikarya</taxon>
        <taxon>Basidiomycota</taxon>
        <taxon>Ustilaginomycotina</taxon>
        <taxon>Ustilaginomycetes</taxon>
        <taxon>Ustilaginales</taxon>
        <taxon>Ustilaginaceae</taxon>
        <taxon>Ustilago</taxon>
    </lineage>
</organism>
<reference evidence="1 2" key="1">
    <citation type="submission" date="2018-03" db="EMBL/GenBank/DDBJ databases">
        <authorList>
            <person name="Guldener U."/>
        </authorList>
    </citation>
    <scope>NUCLEOTIDE SEQUENCE [LARGE SCALE GENOMIC DNA]</scope>
    <source>
        <strain evidence="1 2">NBRC100155</strain>
    </source>
</reference>
<sequence length="367" mass="40204">MVASATRTASRALLRSATRRTLSTSSTVASSSSSSSSGNTTTWQPLLKPGVLPAYDEALSFLSSHSASVQSQISTIDKDHPTLSNAEKSALKESLEIAAAINDPSLLSTFQSSNPTTYDASNPAFRHLRERLWRKDSGVLAKVIERCTLMHVFPDVLPGITPTVDVQVSFGQGDGFTDHMSQGGDVLVGVFVEAKQTTSAPKVDVNVFHTEEKKYSLVIVDPDQPDQDLESFKTSLLALKTDIPLSATSSPTIDLTQNMSVDYIPPHPQQGTPYHRYTTILLEQSNSNTISTHELDANNFNLSNFIQQNQLVPAGIHFWRAKWTPESADSISQIYTNTLKLAEPKYTHPPTLDKIRKQVGDIGSKWF</sequence>
<accession>A0A5C3E8U6</accession>
<dbReference type="CDD" id="cd00866">
    <property type="entry name" value="PEBP_euk"/>
    <property type="match status" value="1"/>
</dbReference>